<sequence>MEFRLPVVIFFFSCLYSLWRCSGTVLRALGGGRRLRGSIRRQWSCWVCRQKNASSLARAHCRLREHRAVSV</sequence>
<evidence type="ECO:0000313" key="1">
    <source>
        <dbReference type="EMBL" id="KAE8985128.1"/>
    </source>
</evidence>
<dbReference type="AlphaFoldDB" id="A0A6A3IW27"/>
<dbReference type="EMBL" id="QXFV01002640">
    <property type="protein sequence ID" value="KAE8985128.1"/>
    <property type="molecule type" value="Genomic_DNA"/>
</dbReference>
<reference evidence="1 2" key="1">
    <citation type="submission" date="2018-09" db="EMBL/GenBank/DDBJ databases">
        <title>Genomic investigation of the strawberry pathogen Phytophthora fragariae indicates pathogenicity is determined by transcriptional variation in three key races.</title>
        <authorList>
            <person name="Adams T.M."/>
            <person name="Armitage A.D."/>
            <person name="Sobczyk M.K."/>
            <person name="Bates H.J."/>
            <person name="Dunwell J.M."/>
            <person name="Nellist C.F."/>
            <person name="Harrison R.J."/>
        </authorList>
    </citation>
    <scope>NUCLEOTIDE SEQUENCE [LARGE SCALE GENOMIC DNA]</scope>
    <source>
        <strain evidence="1 2">SCRP249</strain>
    </source>
</reference>
<accession>A0A6A3IW27</accession>
<protein>
    <submittedName>
        <fullName evidence="1">Uncharacterized protein</fullName>
    </submittedName>
</protein>
<name>A0A6A3IW27_9STRA</name>
<evidence type="ECO:0000313" key="2">
    <source>
        <dbReference type="Proteomes" id="UP000429607"/>
    </source>
</evidence>
<comment type="caution">
    <text evidence="1">The sequence shown here is derived from an EMBL/GenBank/DDBJ whole genome shotgun (WGS) entry which is preliminary data.</text>
</comment>
<gene>
    <name evidence="1" type="ORF">PR001_g22982</name>
</gene>
<organism evidence="1 2">
    <name type="scientific">Phytophthora rubi</name>
    <dbReference type="NCBI Taxonomy" id="129364"/>
    <lineage>
        <taxon>Eukaryota</taxon>
        <taxon>Sar</taxon>
        <taxon>Stramenopiles</taxon>
        <taxon>Oomycota</taxon>
        <taxon>Peronosporomycetes</taxon>
        <taxon>Peronosporales</taxon>
        <taxon>Peronosporaceae</taxon>
        <taxon>Phytophthora</taxon>
    </lineage>
</organism>
<dbReference type="Proteomes" id="UP000429607">
    <property type="component" value="Unassembled WGS sequence"/>
</dbReference>
<proteinExistence type="predicted"/>